<proteinExistence type="predicted"/>
<feature type="compositionally biased region" description="Basic and acidic residues" evidence="1">
    <location>
        <begin position="307"/>
        <end position="322"/>
    </location>
</feature>
<feature type="region of interest" description="Disordered" evidence="1">
    <location>
        <begin position="307"/>
        <end position="327"/>
    </location>
</feature>
<accession>W9CEB5</accession>
<feature type="compositionally biased region" description="Acidic residues" evidence="1">
    <location>
        <begin position="372"/>
        <end position="382"/>
    </location>
</feature>
<feature type="region of interest" description="Disordered" evidence="1">
    <location>
        <begin position="357"/>
        <end position="408"/>
    </location>
</feature>
<feature type="region of interest" description="Disordered" evidence="1">
    <location>
        <begin position="201"/>
        <end position="243"/>
    </location>
</feature>
<dbReference type="AlphaFoldDB" id="W9CEB5"/>
<feature type="compositionally biased region" description="Basic and acidic residues" evidence="1">
    <location>
        <begin position="227"/>
        <end position="243"/>
    </location>
</feature>
<dbReference type="EMBL" id="AYSA01000338">
    <property type="protein sequence ID" value="ESZ93144.1"/>
    <property type="molecule type" value="Genomic_DNA"/>
</dbReference>
<organism evidence="2 3">
    <name type="scientific">Sclerotinia borealis (strain F-4128)</name>
    <dbReference type="NCBI Taxonomy" id="1432307"/>
    <lineage>
        <taxon>Eukaryota</taxon>
        <taxon>Fungi</taxon>
        <taxon>Dikarya</taxon>
        <taxon>Ascomycota</taxon>
        <taxon>Pezizomycotina</taxon>
        <taxon>Leotiomycetes</taxon>
        <taxon>Helotiales</taxon>
        <taxon>Sclerotiniaceae</taxon>
        <taxon>Sclerotinia</taxon>
    </lineage>
</organism>
<reference evidence="2 3" key="1">
    <citation type="journal article" date="2014" name="Genome Announc.">
        <title>Draft genome sequence of Sclerotinia borealis, a psychrophilic plant pathogenic fungus.</title>
        <authorList>
            <person name="Mardanov A.V."/>
            <person name="Beletsky A.V."/>
            <person name="Kadnikov V.V."/>
            <person name="Ignatov A.N."/>
            <person name="Ravin N.V."/>
        </authorList>
    </citation>
    <scope>NUCLEOTIDE SEQUENCE [LARGE SCALE GENOMIC DNA]</scope>
    <source>
        <strain evidence="3">F-4157</strain>
    </source>
</reference>
<feature type="compositionally biased region" description="Polar residues" evidence="1">
    <location>
        <begin position="21"/>
        <end position="51"/>
    </location>
</feature>
<evidence type="ECO:0000313" key="2">
    <source>
        <dbReference type="EMBL" id="ESZ93144.1"/>
    </source>
</evidence>
<gene>
    <name evidence="2" type="ORF">SBOR_6471</name>
</gene>
<keyword evidence="3" id="KW-1185">Reference proteome</keyword>
<dbReference type="STRING" id="1432307.W9CEB5"/>
<evidence type="ECO:0000313" key="3">
    <source>
        <dbReference type="Proteomes" id="UP000019487"/>
    </source>
</evidence>
<dbReference type="HOGENOM" id="CLU_725957_0_0_1"/>
<evidence type="ECO:0000256" key="1">
    <source>
        <dbReference type="SAM" id="MobiDB-lite"/>
    </source>
</evidence>
<feature type="region of interest" description="Disordered" evidence="1">
    <location>
        <begin position="1"/>
        <end position="88"/>
    </location>
</feature>
<dbReference type="Gene3D" id="2.60.270.60">
    <property type="match status" value="1"/>
</dbReference>
<feature type="compositionally biased region" description="Basic and acidic residues" evidence="1">
    <location>
        <begin position="393"/>
        <end position="408"/>
    </location>
</feature>
<dbReference type="Proteomes" id="UP000019487">
    <property type="component" value="Unassembled WGS sequence"/>
</dbReference>
<dbReference type="OrthoDB" id="1681166at2759"/>
<comment type="caution">
    <text evidence="2">The sequence shown here is derived from an EMBL/GenBank/DDBJ whole genome shotgun (WGS) entry which is preliminary data.</text>
</comment>
<sequence length="408" mass="44761">MSTNNPDPDPDSDPLRPPSSGQPTDVTLSVSTAPRNIPASSQNHQYLSNSPLEFRCSVSPLDSRRPSHDRYSTSPLDARCPSHDQRLSASPTAEELYIHGEPFPELSGYPVNVADPSIHIQQPSNEQDELSEMAPSQPTSFAPFFTLITDSTVLIDDKDGNPQTPTTHHPSRIHYIFSDDEDSEVLKDACLRCIPDASSISNSNSFTNKASEELRASNSSSRPGSLKRKESGKDGKENQREERVILIDMNETGDRVVRAQSLSDKWQIMGCEIGKAPIWEGEGNEEKGGGLMLRIEGVMIPILKEDTNLSGSREKGKGKENDDGNEEIEELDMEKLLEGFDKKMNVLRKVIGGVGWDHGHDGGGHAVSNMDGEGEGDGEGEEYIPIQESGVEDMQRDREKDGEAFEAS</sequence>
<feature type="compositionally biased region" description="Basic and acidic residues" evidence="1">
    <location>
        <begin position="62"/>
        <end position="71"/>
    </location>
</feature>
<name>W9CEB5_SCLBF</name>
<protein>
    <submittedName>
        <fullName evidence="2">Uncharacterized protein</fullName>
    </submittedName>
</protein>